<dbReference type="InterPro" id="IPR056893">
    <property type="entry name" value="UBA_Nbr1_C"/>
</dbReference>
<dbReference type="InterPro" id="IPR015940">
    <property type="entry name" value="UBA"/>
</dbReference>
<dbReference type="PROSITE" id="PS50030">
    <property type="entry name" value="UBA"/>
    <property type="match status" value="1"/>
</dbReference>
<evidence type="ECO:0000256" key="6">
    <source>
        <dbReference type="PROSITE-ProRule" id="PRU00228"/>
    </source>
</evidence>
<feature type="domain" description="UBA" evidence="9">
    <location>
        <begin position="671"/>
        <end position="714"/>
    </location>
</feature>
<keyword evidence="13" id="KW-1185">Reference proteome</keyword>
<dbReference type="Pfam" id="PF00569">
    <property type="entry name" value="ZZ"/>
    <property type="match status" value="1"/>
</dbReference>
<dbReference type="InterPro" id="IPR009060">
    <property type="entry name" value="UBA-like_sf"/>
</dbReference>
<feature type="transmembrane region" description="Helical" evidence="8">
    <location>
        <begin position="12"/>
        <end position="30"/>
    </location>
</feature>
<dbReference type="PANTHER" id="PTHR20930:SF0">
    <property type="entry name" value="PROTEIN ILRUN"/>
    <property type="match status" value="1"/>
</dbReference>
<evidence type="ECO:0000313" key="12">
    <source>
        <dbReference type="EMBL" id="CAK9219624.1"/>
    </source>
</evidence>
<evidence type="ECO:0008006" key="14">
    <source>
        <dbReference type="Google" id="ProtNLM"/>
    </source>
</evidence>
<keyword evidence="3 6" id="KW-0863">Zinc-finger</keyword>
<dbReference type="SMART" id="SM00291">
    <property type="entry name" value="ZnF_ZZ"/>
    <property type="match status" value="1"/>
</dbReference>
<evidence type="ECO:0000259" key="10">
    <source>
        <dbReference type="PROSITE" id="PS50135"/>
    </source>
</evidence>
<feature type="compositionally biased region" description="Basic residues" evidence="7">
    <location>
        <begin position="150"/>
        <end position="187"/>
    </location>
</feature>
<dbReference type="InterPro" id="IPR013783">
    <property type="entry name" value="Ig-like_fold"/>
</dbReference>
<dbReference type="Gene3D" id="2.60.40.10">
    <property type="entry name" value="Immunoglobulins"/>
    <property type="match status" value="1"/>
</dbReference>
<dbReference type="Proteomes" id="UP001497512">
    <property type="component" value="Chromosome 3"/>
</dbReference>
<evidence type="ECO:0000256" key="2">
    <source>
        <dbReference type="ARBA" id="ARBA00022723"/>
    </source>
</evidence>
<evidence type="ECO:0000259" key="11">
    <source>
        <dbReference type="PROSITE" id="PS51745"/>
    </source>
</evidence>
<dbReference type="PROSITE" id="PS50135">
    <property type="entry name" value="ZF_ZZ_2"/>
    <property type="match status" value="1"/>
</dbReference>
<dbReference type="InterPro" id="IPR053793">
    <property type="entry name" value="PB1-like"/>
</dbReference>
<comment type="subcellular location">
    <subcellularLocation>
        <location evidence="1">Cytoplasmic vesicle</location>
        <location evidence="1">Autophagosome</location>
    </subcellularLocation>
</comment>
<dbReference type="PROSITE" id="PS51745">
    <property type="entry name" value="PB1"/>
    <property type="match status" value="1"/>
</dbReference>
<keyword evidence="8" id="KW-0472">Membrane</keyword>
<dbReference type="InterPro" id="IPR000433">
    <property type="entry name" value="Znf_ZZ"/>
</dbReference>
<protein>
    <recommendedName>
        <fullName evidence="14">ZZ-type domain-containing protein</fullName>
    </recommendedName>
</protein>
<dbReference type="Pfam" id="PF00564">
    <property type="entry name" value="PB1"/>
    <property type="match status" value="1"/>
</dbReference>
<evidence type="ECO:0000256" key="1">
    <source>
        <dbReference type="ARBA" id="ARBA00004419"/>
    </source>
</evidence>
<evidence type="ECO:0000256" key="8">
    <source>
        <dbReference type="SAM" id="Phobius"/>
    </source>
</evidence>
<dbReference type="Gene3D" id="1.10.8.10">
    <property type="entry name" value="DNA helicase RuvA subunit, C-terminal domain"/>
    <property type="match status" value="2"/>
</dbReference>
<dbReference type="PROSITE" id="PS01357">
    <property type="entry name" value="ZF_ZZ_1"/>
    <property type="match status" value="1"/>
</dbReference>
<dbReference type="InterPro" id="IPR032350">
    <property type="entry name" value="Nbr1_FW"/>
</dbReference>
<dbReference type="PANTHER" id="PTHR20930">
    <property type="entry name" value="OVARIAN CARCINOMA ANTIGEN CA125-RELATED"/>
    <property type="match status" value="1"/>
</dbReference>
<evidence type="ECO:0000256" key="4">
    <source>
        <dbReference type="ARBA" id="ARBA00022833"/>
    </source>
</evidence>
<dbReference type="CDD" id="cd14319">
    <property type="entry name" value="UBA_NBR1"/>
    <property type="match status" value="2"/>
</dbReference>
<feature type="region of interest" description="Disordered" evidence="7">
    <location>
        <begin position="143"/>
        <end position="195"/>
    </location>
</feature>
<dbReference type="SUPFAM" id="SSF46934">
    <property type="entry name" value="UBA-like"/>
    <property type="match status" value="2"/>
</dbReference>
<reference evidence="12" key="1">
    <citation type="submission" date="2024-02" db="EMBL/GenBank/DDBJ databases">
        <authorList>
            <consortium name="ELIXIR-Norway"/>
            <consortium name="Elixir Norway"/>
        </authorList>
    </citation>
    <scope>NUCLEOTIDE SEQUENCE</scope>
</reference>
<feature type="domain" description="ZZ-type" evidence="10">
    <location>
        <begin position="322"/>
        <end position="372"/>
    </location>
</feature>
<name>A0ABP0UDZ0_9BRYO</name>
<evidence type="ECO:0000259" key="9">
    <source>
        <dbReference type="PROSITE" id="PS50030"/>
    </source>
</evidence>
<dbReference type="InterPro" id="IPR000270">
    <property type="entry name" value="PB1_dom"/>
</dbReference>
<dbReference type="EMBL" id="OZ019895">
    <property type="protein sequence ID" value="CAK9219624.1"/>
    <property type="molecule type" value="Genomic_DNA"/>
</dbReference>
<keyword evidence="8" id="KW-0812">Transmembrane</keyword>
<dbReference type="Gene3D" id="3.30.60.90">
    <property type="match status" value="1"/>
</dbReference>
<evidence type="ECO:0000256" key="7">
    <source>
        <dbReference type="SAM" id="MobiDB-lite"/>
    </source>
</evidence>
<evidence type="ECO:0000256" key="5">
    <source>
        <dbReference type="ARBA" id="ARBA00023329"/>
    </source>
</evidence>
<dbReference type="SUPFAM" id="SSF54277">
    <property type="entry name" value="CAD &amp; PB1 domains"/>
    <property type="match status" value="1"/>
</dbReference>
<dbReference type="Gene3D" id="3.10.20.90">
    <property type="entry name" value="Phosphatidylinositol 3-kinase Catalytic Subunit, Chain A, domain 1"/>
    <property type="match status" value="1"/>
</dbReference>
<dbReference type="SUPFAM" id="SSF57850">
    <property type="entry name" value="RING/U-box"/>
    <property type="match status" value="1"/>
</dbReference>
<keyword evidence="4" id="KW-0862">Zinc</keyword>
<dbReference type="CDD" id="cd14947">
    <property type="entry name" value="NBR1_like"/>
    <property type="match status" value="1"/>
</dbReference>
<accession>A0ABP0UDZ0</accession>
<keyword evidence="2" id="KW-0479">Metal-binding</keyword>
<keyword evidence="8" id="KW-1133">Transmembrane helix</keyword>
<gene>
    <name evidence="12" type="ORF">CSSPTR1EN2_LOCUS14693</name>
</gene>
<sequence>MMTRCPRIAPRTSLYLYFVLRFSLTVTPVLPSSFVDSFLSACFFPQIKYADTLRRITVQASPSTNGPDLSYSQLEDIIRQTFKLPVSLELVITYTDMENDVVTMGGDQDLQDACVNQGLNPLRLQVTTVASSTAATPDYIPPPPPFTGRFGHHPHPHHHHHHGGPPHHHGGGPHGPQGRHHGRHHGRPQNPPNLKNIVESTMKFSQDTAKQTADHVTQVLQACEPLIKNAPKQVVSEVMDSIAKAFSALPNGINRDDLAHPFLAAFPFSHPSSSSTPVFGPAAAPVPPATPVDDQSIPSSKAPNVSGAAAAATVQEEQPVLHYGVVCDMCNMTPIVGPRYKSLKEHNYDLCQACFEEHGRTEDYDRIDRPLFRPRHLHPPMFGVSLFGSGGSGGKLDARFVQDVTIFDGTELAPGTQFTKIWRLRNSGSLAWPQQTQLVHVGGDEMGPIYAATLELPEHGLAPDDEVEVSVDLVAPERPGRYVSHWRLVAPAGPKFGHRVWVLIQVVEKDEESPQMVESLVMPRLDTADQEKEDEVLAEVPVVAPETLANTGVGVTQLEGGVPVVNTDSAAVPPHGENDLIMFDTNPVATQPQEDTDKVEYPVIDRELSAPIIIDFQMDDAAKGPEEAQDADMENSELGNFSMVDMPVQPSNDFGGPSIDREQIKAAPAAETDPVDAIVANLEAMGFTERSLNLELLKKNDNDMQRTIDDLVTASEWDPMLEELEEMGFYDTEMNRRLMFKNNGSVKRVVKELVQMYKDPAGSGKGQV</sequence>
<organism evidence="12 13">
    <name type="scientific">Sphagnum troendelagicum</name>
    <dbReference type="NCBI Taxonomy" id="128251"/>
    <lineage>
        <taxon>Eukaryota</taxon>
        <taxon>Viridiplantae</taxon>
        <taxon>Streptophyta</taxon>
        <taxon>Embryophyta</taxon>
        <taxon>Bryophyta</taxon>
        <taxon>Sphagnophytina</taxon>
        <taxon>Sphagnopsida</taxon>
        <taxon>Sphagnales</taxon>
        <taxon>Sphagnaceae</taxon>
        <taxon>Sphagnum</taxon>
    </lineage>
</organism>
<dbReference type="Pfam" id="PF16158">
    <property type="entry name" value="N_BRCA1_IG"/>
    <property type="match status" value="1"/>
</dbReference>
<evidence type="ECO:0000313" key="13">
    <source>
        <dbReference type="Proteomes" id="UP001497512"/>
    </source>
</evidence>
<proteinExistence type="predicted"/>
<evidence type="ECO:0000256" key="3">
    <source>
        <dbReference type="ARBA" id="ARBA00022771"/>
    </source>
</evidence>
<dbReference type="InterPro" id="IPR043145">
    <property type="entry name" value="Znf_ZZ_sf"/>
</dbReference>
<keyword evidence="5" id="KW-0968">Cytoplasmic vesicle</keyword>
<feature type="domain" description="PB1" evidence="11">
    <location>
        <begin position="42"/>
        <end position="129"/>
    </location>
</feature>
<dbReference type="Pfam" id="PF24932">
    <property type="entry name" value="UBA_NBR1_C"/>
    <property type="match status" value="2"/>
</dbReference>